<dbReference type="GO" id="GO:0008483">
    <property type="term" value="F:transaminase activity"/>
    <property type="evidence" value="ECO:0007669"/>
    <property type="project" value="UniProtKB-KW"/>
</dbReference>
<comment type="similarity">
    <text evidence="2 4">Belongs to the trans-sulfuration enzymes family.</text>
</comment>
<dbReference type="InterPro" id="IPR015421">
    <property type="entry name" value="PyrdxlP-dep_Trfase_major"/>
</dbReference>
<evidence type="ECO:0000313" key="6">
    <source>
        <dbReference type="Proteomes" id="UP001244787"/>
    </source>
</evidence>
<comment type="cofactor">
    <cofactor evidence="1 4">
        <name>pyridoxal 5'-phosphate</name>
        <dbReference type="ChEBI" id="CHEBI:597326"/>
    </cofactor>
</comment>
<comment type="caution">
    <text evidence="5">The sequence shown here is derived from an EMBL/GenBank/DDBJ whole genome shotgun (WGS) entry which is preliminary data.</text>
</comment>
<dbReference type="Proteomes" id="UP001244787">
    <property type="component" value="Unassembled WGS sequence"/>
</dbReference>
<proteinExistence type="inferred from homology"/>
<evidence type="ECO:0000313" key="5">
    <source>
        <dbReference type="EMBL" id="MDN3724371.1"/>
    </source>
</evidence>
<keyword evidence="5" id="KW-0808">Transferase</keyword>
<dbReference type="Gene3D" id="3.40.640.10">
    <property type="entry name" value="Type I PLP-dependent aspartate aminotransferase-like (Major domain)"/>
    <property type="match status" value="1"/>
</dbReference>
<dbReference type="Pfam" id="PF01053">
    <property type="entry name" value="Cys_Met_Meta_PP"/>
    <property type="match status" value="1"/>
</dbReference>
<organism evidence="5 6">
    <name type="scientific">Aequorivita aurantiaca</name>
    <dbReference type="NCBI Taxonomy" id="3053356"/>
    <lineage>
        <taxon>Bacteria</taxon>
        <taxon>Pseudomonadati</taxon>
        <taxon>Bacteroidota</taxon>
        <taxon>Flavobacteriia</taxon>
        <taxon>Flavobacteriales</taxon>
        <taxon>Flavobacteriaceae</taxon>
        <taxon>Aequorivita</taxon>
    </lineage>
</organism>
<dbReference type="InterPro" id="IPR054542">
    <property type="entry name" value="Cys_met_metab_PP"/>
</dbReference>
<reference evidence="5 6" key="1">
    <citation type="submission" date="2023-06" db="EMBL/GenBank/DDBJ databases">
        <authorList>
            <person name="Ye Y.-Q."/>
            <person name="Du Z.-J."/>
        </authorList>
    </citation>
    <scope>NUCLEOTIDE SEQUENCE [LARGE SCALE GENOMIC DNA]</scope>
    <source>
        <strain evidence="5 6">SDUM287046</strain>
    </source>
</reference>
<keyword evidence="5" id="KW-0032">Aminotransferase</keyword>
<evidence type="ECO:0000256" key="2">
    <source>
        <dbReference type="ARBA" id="ARBA00009077"/>
    </source>
</evidence>
<dbReference type="InterPro" id="IPR015424">
    <property type="entry name" value="PyrdxlP-dep_Trfase"/>
</dbReference>
<dbReference type="InterPro" id="IPR015422">
    <property type="entry name" value="PyrdxlP-dep_Trfase_small"/>
</dbReference>
<dbReference type="PROSITE" id="PS00868">
    <property type="entry name" value="CYS_MET_METAB_PP"/>
    <property type="match status" value="1"/>
</dbReference>
<dbReference type="RefSeq" id="WP_290254457.1">
    <property type="nucleotide sequence ID" value="NZ_JAUGQQ010000004.1"/>
</dbReference>
<name>A0ABT8DK88_9FLAO</name>
<dbReference type="EMBL" id="JAUGQQ010000004">
    <property type="protein sequence ID" value="MDN3724371.1"/>
    <property type="molecule type" value="Genomic_DNA"/>
</dbReference>
<dbReference type="PIRSF" id="PIRSF001434">
    <property type="entry name" value="CGS"/>
    <property type="match status" value="1"/>
</dbReference>
<sequence>MSATKIIHSIPSDPLTGAISVPVYQTSTFIQEAPGVNKGFDYARSNNPTRKVLEDVVANLENGHSGFAFATGLAAIDSVLKLLSAGDEIVAVDDIYGGAYRLFTHVYEKLGIKVNYVDATEVENVANAVSKKTKLIWIESPTNPTLKISDIEAISKVAKSVNALLVVDNTFASPIAQKPIDLGADIVIHSGTKYIGGHSDLVAGLVITNTLELSEKIKFVQNASGGILGPWDCFLTIRGIETLDIRYKKQCENALKVALFLESQDAVEKVHYPGLKAHKNHEIAKKQQNGLFGGIISFSLKDDTQGAAVKFVTSTDYFKLAESLGGVKSLLCHPAQMTHASIPREIRLNAGINDSLIRLSCGIEDAEDLISDLSEAFRTIEKSKEILTY</sequence>
<dbReference type="InterPro" id="IPR000277">
    <property type="entry name" value="Cys/Met-Metab_PyrdxlP-dep_enz"/>
</dbReference>
<evidence type="ECO:0000256" key="1">
    <source>
        <dbReference type="ARBA" id="ARBA00001933"/>
    </source>
</evidence>
<dbReference type="PANTHER" id="PTHR11808">
    <property type="entry name" value="TRANS-SULFURATION ENZYME FAMILY MEMBER"/>
    <property type="match status" value="1"/>
</dbReference>
<dbReference type="Gene3D" id="3.90.1150.10">
    <property type="entry name" value="Aspartate Aminotransferase, domain 1"/>
    <property type="match status" value="1"/>
</dbReference>
<accession>A0ABT8DK88</accession>
<keyword evidence="3 4" id="KW-0663">Pyridoxal phosphate</keyword>
<protein>
    <submittedName>
        <fullName evidence="5">PLP-dependent aspartate aminotransferase family protein</fullName>
    </submittedName>
</protein>
<dbReference type="PANTHER" id="PTHR11808:SF15">
    <property type="entry name" value="CYSTATHIONINE GAMMA-LYASE"/>
    <property type="match status" value="1"/>
</dbReference>
<dbReference type="SUPFAM" id="SSF53383">
    <property type="entry name" value="PLP-dependent transferases"/>
    <property type="match status" value="1"/>
</dbReference>
<keyword evidence="6" id="KW-1185">Reference proteome</keyword>
<gene>
    <name evidence="5" type="ORF">QRD02_08250</name>
</gene>
<dbReference type="CDD" id="cd00614">
    <property type="entry name" value="CGS_like"/>
    <property type="match status" value="1"/>
</dbReference>
<evidence type="ECO:0000256" key="4">
    <source>
        <dbReference type="RuleBase" id="RU362118"/>
    </source>
</evidence>
<evidence type="ECO:0000256" key="3">
    <source>
        <dbReference type="ARBA" id="ARBA00022898"/>
    </source>
</evidence>